<reference evidence="2" key="1">
    <citation type="submission" date="2023-08" db="EMBL/GenBank/DDBJ databases">
        <authorList>
            <person name="Alioto T."/>
            <person name="Alioto T."/>
            <person name="Gomez Garrido J."/>
        </authorList>
    </citation>
    <scope>NUCLEOTIDE SEQUENCE</scope>
</reference>
<keyword evidence="1" id="KW-0472">Membrane</keyword>
<evidence type="ECO:0000313" key="2">
    <source>
        <dbReference type="EMBL" id="CAI9717977.1"/>
    </source>
</evidence>
<dbReference type="Proteomes" id="UP001162480">
    <property type="component" value="Chromosome 2"/>
</dbReference>
<dbReference type="EMBL" id="OX597815">
    <property type="protein sequence ID" value="CAI9717977.1"/>
    <property type="molecule type" value="Genomic_DNA"/>
</dbReference>
<sequence>MSSQVLRNICYRFYFFSNYWSVFSAVLVVVVSASVVVGVVVSRVVVVGVVVSRVVVVGVVVSRVVVVVVSYARKKTTSYRKESNLQNAQDPNLV</sequence>
<evidence type="ECO:0008006" key="4">
    <source>
        <dbReference type="Google" id="ProtNLM"/>
    </source>
</evidence>
<keyword evidence="3" id="KW-1185">Reference proteome</keyword>
<feature type="transmembrane region" description="Helical" evidence="1">
    <location>
        <begin position="47"/>
        <end position="72"/>
    </location>
</feature>
<protein>
    <recommendedName>
        <fullName evidence="4">Transmembrane protein</fullName>
    </recommendedName>
</protein>
<gene>
    <name evidence="2" type="ORF">OCTVUL_1B016842</name>
</gene>
<dbReference type="AlphaFoldDB" id="A0AA36ANR2"/>
<accession>A0AA36ANR2</accession>
<organism evidence="2 3">
    <name type="scientific">Octopus vulgaris</name>
    <name type="common">Common octopus</name>
    <dbReference type="NCBI Taxonomy" id="6645"/>
    <lineage>
        <taxon>Eukaryota</taxon>
        <taxon>Metazoa</taxon>
        <taxon>Spiralia</taxon>
        <taxon>Lophotrochozoa</taxon>
        <taxon>Mollusca</taxon>
        <taxon>Cephalopoda</taxon>
        <taxon>Coleoidea</taxon>
        <taxon>Octopodiformes</taxon>
        <taxon>Octopoda</taxon>
        <taxon>Incirrata</taxon>
        <taxon>Octopodidae</taxon>
        <taxon>Octopus</taxon>
    </lineage>
</organism>
<evidence type="ECO:0000256" key="1">
    <source>
        <dbReference type="SAM" id="Phobius"/>
    </source>
</evidence>
<evidence type="ECO:0000313" key="3">
    <source>
        <dbReference type="Proteomes" id="UP001162480"/>
    </source>
</evidence>
<name>A0AA36ANR2_OCTVU</name>
<proteinExistence type="predicted"/>
<feature type="transmembrane region" description="Helical" evidence="1">
    <location>
        <begin position="20"/>
        <end position="41"/>
    </location>
</feature>
<keyword evidence="1" id="KW-1133">Transmembrane helix</keyword>
<keyword evidence="1" id="KW-0812">Transmembrane</keyword>